<sequence>MTQPMEGGRRRIDRVLAPGYLDRLSERPLDEVRELRRDAEQEESDLSYVRRLLQGRLDILRAEVSRRAGGGQEETEEDFVKRLARTLTDSGPRSDQSHARVPHVDPSRVGEHRRRVEQIVADVGFSDLGGLSDDELSGAISRLAGFEEEVSHSRRQVQEVVDACTAEVGRRYKEGAASVEDLLTGR</sequence>
<accession>A0ABX0GY00</accession>
<name>A0ABX0GY00_9ACTN</name>
<feature type="domain" description="RsiG-like" evidence="2">
    <location>
        <begin position="125"/>
        <end position="182"/>
    </location>
</feature>
<evidence type="ECO:0000259" key="2">
    <source>
        <dbReference type="Pfam" id="PF22802"/>
    </source>
</evidence>
<dbReference type="CDD" id="cd21107">
    <property type="entry name" value="RsiG"/>
    <property type="match status" value="1"/>
</dbReference>
<reference evidence="3 4" key="1">
    <citation type="submission" date="2020-03" db="EMBL/GenBank/DDBJ databases">
        <title>Two novel Motilibacter sp.</title>
        <authorList>
            <person name="Liu S."/>
        </authorList>
    </citation>
    <scope>NUCLEOTIDE SEQUENCE [LARGE SCALE GENOMIC DNA]</scope>
    <source>
        <strain evidence="3 4">E257</strain>
    </source>
</reference>
<protein>
    <submittedName>
        <fullName evidence="3">Aerial mycelium formation protein</fullName>
    </submittedName>
</protein>
<keyword evidence="4" id="KW-1185">Reference proteome</keyword>
<dbReference type="InterPro" id="IPR055209">
    <property type="entry name" value="RsiG-like_dom"/>
</dbReference>
<evidence type="ECO:0000313" key="3">
    <source>
        <dbReference type="EMBL" id="NHC14991.1"/>
    </source>
</evidence>
<feature type="domain" description="RsiG-like" evidence="2">
    <location>
        <begin position="21"/>
        <end position="86"/>
    </location>
</feature>
<evidence type="ECO:0000256" key="1">
    <source>
        <dbReference type="SAM" id="MobiDB-lite"/>
    </source>
</evidence>
<dbReference type="RefSeq" id="WP_166283039.1">
    <property type="nucleotide sequence ID" value="NZ_JAANNP010000014.1"/>
</dbReference>
<dbReference type="Pfam" id="PF22802">
    <property type="entry name" value="RsiG"/>
    <property type="match status" value="2"/>
</dbReference>
<dbReference type="InterPro" id="IPR049575">
    <property type="entry name" value="RsiG-like"/>
</dbReference>
<proteinExistence type="predicted"/>
<comment type="caution">
    <text evidence="3">The sequence shown here is derived from an EMBL/GenBank/DDBJ whole genome shotgun (WGS) entry which is preliminary data.</text>
</comment>
<gene>
    <name evidence="3" type="ORF">G9H71_14475</name>
</gene>
<feature type="compositionally biased region" description="Basic and acidic residues" evidence="1">
    <location>
        <begin position="95"/>
        <end position="112"/>
    </location>
</feature>
<dbReference type="Proteomes" id="UP000800981">
    <property type="component" value="Unassembled WGS sequence"/>
</dbReference>
<dbReference type="EMBL" id="JAANNP010000014">
    <property type="protein sequence ID" value="NHC14991.1"/>
    <property type="molecule type" value="Genomic_DNA"/>
</dbReference>
<feature type="region of interest" description="Disordered" evidence="1">
    <location>
        <begin position="86"/>
        <end position="112"/>
    </location>
</feature>
<organism evidence="3 4">
    <name type="scientific">Motilibacter deserti</name>
    <dbReference type="NCBI Taxonomy" id="2714956"/>
    <lineage>
        <taxon>Bacteria</taxon>
        <taxon>Bacillati</taxon>
        <taxon>Actinomycetota</taxon>
        <taxon>Actinomycetes</taxon>
        <taxon>Motilibacterales</taxon>
        <taxon>Motilibacteraceae</taxon>
        <taxon>Motilibacter</taxon>
    </lineage>
</organism>
<evidence type="ECO:0000313" key="4">
    <source>
        <dbReference type="Proteomes" id="UP000800981"/>
    </source>
</evidence>